<evidence type="ECO:0000313" key="3">
    <source>
        <dbReference type="EMBL" id="KAK4529123.1"/>
    </source>
</evidence>
<dbReference type="SUPFAM" id="SSF50249">
    <property type="entry name" value="Nucleic acid-binding proteins"/>
    <property type="match status" value="1"/>
</dbReference>
<dbReference type="InterPro" id="IPR050180">
    <property type="entry name" value="RNR_Ribonuclease"/>
</dbReference>
<dbReference type="Proteomes" id="UP001300502">
    <property type="component" value="Unassembled WGS sequence"/>
</dbReference>
<comment type="caution">
    <text evidence="3">The sequence shown here is derived from an EMBL/GenBank/DDBJ whole genome shotgun (WGS) entry which is preliminary data.</text>
</comment>
<keyword evidence="4" id="KW-1185">Reference proteome</keyword>
<dbReference type="PANTHER" id="PTHR23355">
    <property type="entry name" value="RIBONUCLEASE"/>
    <property type="match status" value="1"/>
</dbReference>
<evidence type="ECO:0000256" key="1">
    <source>
        <dbReference type="SAM" id="MobiDB-lite"/>
    </source>
</evidence>
<gene>
    <name evidence="3" type="ORF">GAYE_SCF78G7075</name>
</gene>
<protein>
    <recommendedName>
        <fullName evidence="2">RNB domain-containing protein</fullName>
    </recommendedName>
</protein>
<dbReference type="AlphaFoldDB" id="A0AAV9IPE7"/>
<dbReference type="PANTHER" id="PTHR23355:SF9">
    <property type="entry name" value="DIS3-LIKE EXONUCLEASE 2"/>
    <property type="match status" value="1"/>
</dbReference>
<dbReference type="GO" id="GO:0000932">
    <property type="term" value="C:P-body"/>
    <property type="evidence" value="ECO:0007669"/>
    <property type="project" value="TreeGrafter"/>
</dbReference>
<dbReference type="GO" id="GO:0006402">
    <property type="term" value="P:mRNA catabolic process"/>
    <property type="evidence" value="ECO:0007669"/>
    <property type="project" value="TreeGrafter"/>
</dbReference>
<dbReference type="Pfam" id="PF00773">
    <property type="entry name" value="RNB"/>
    <property type="match status" value="1"/>
</dbReference>
<accession>A0AAV9IPE7</accession>
<feature type="domain" description="RNB" evidence="2">
    <location>
        <begin position="334"/>
        <end position="584"/>
    </location>
</feature>
<dbReference type="InterPro" id="IPR001900">
    <property type="entry name" value="RNase_II/R"/>
</dbReference>
<feature type="compositionally biased region" description="Basic and acidic residues" evidence="1">
    <location>
        <begin position="528"/>
        <end position="544"/>
    </location>
</feature>
<evidence type="ECO:0000313" key="4">
    <source>
        <dbReference type="Proteomes" id="UP001300502"/>
    </source>
</evidence>
<feature type="region of interest" description="Disordered" evidence="1">
    <location>
        <begin position="528"/>
        <end position="547"/>
    </location>
</feature>
<reference evidence="3 4" key="1">
    <citation type="submission" date="2022-07" db="EMBL/GenBank/DDBJ databases">
        <title>Genome-wide signatures of adaptation to extreme environments.</title>
        <authorList>
            <person name="Cho C.H."/>
            <person name="Yoon H.S."/>
        </authorList>
    </citation>
    <scope>NUCLEOTIDE SEQUENCE [LARGE SCALE GENOMIC DNA]</scope>
    <source>
        <strain evidence="3 4">108.79 E11</strain>
    </source>
</reference>
<dbReference type="EMBL" id="JANCYU010000076">
    <property type="protein sequence ID" value="KAK4529123.1"/>
    <property type="molecule type" value="Genomic_DNA"/>
</dbReference>
<evidence type="ECO:0000259" key="2">
    <source>
        <dbReference type="SMART" id="SM00955"/>
    </source>
</evidence>
<dbReference type="SMART" id="SM00955">
    <property type="entry name" value="RNB"/>
    <property type="match status" value="1"/>
</dbReference>
<dbReference type="GO" id="GO:0003723">
    <property type="term" value="F:RNA binding"/>
    <property type="evidence" value="ECO:0007669"/>
    <property type="project" value="InterPro"/>
</dbReference>
<name>A0AAV9IPE7_9RHOD</name>
<dbReference type="GO" id="GO:0000175">
    <property type="term" value="F:3'-5'-RNA exonuclease activity"/>
    <property type="evidence" value="ECO:0007669"/>
    <property type="project" value="TreeGrafter"/>
</dbReference>
<proteinExistence type="predicted"/>
<organism evidence="3 4">
    <name type="scientific">Galdieria yellowstonensis</name>
    <dbReference type="NCBI Taxonomy" id="3028027"/>
    <lineage>
        <taxon>Eukaryota</taxon>
        <taxon>Rhodophyta</taxon>
        <taxon>Bangiophyceae</taxon>
        <taxon>Galdieriales</taxon>
        <taxon>Galdieriaceae</taxon>
        <taxon>Galdieria</taxon>
    </lineage>
</organism>
<dbReference type="InterPro" id="IPR012340">
    <property type="entry name" value="NA-bd_OB-fold"/>
</dbReference>
<sequence length="728" mass="84391">MRKMVPPNTNHKWIESFSTDRSSGCYYYRWVCYVEKGKLCHGIVVATSVSRRKQQPVLQVIGCHFPSFFGISCCDTWQPHPISLDSVVDIYDDREQSDGTSFRIASVKDATCSSMWTWLVRQVESILFSVSYHRVEAMYQSFCKMDDAKRFYPIGTFCKYLFPGRHDVLLHWIVTGLVLKRMEQHFRRGPAAQGFSVESKASRRSKSMVAWKWLWSQNPSQTNQETTPWERGRWISSHAWLCLDAVDYIGHLERCCLEGCLDRKARNILSSLNRPVDIASARSLLEECGSDISQISSSSSSSLEVHESQLVLLPREETSMWIEEMCRRVLEQRRSHTSHLNSSTFHSYCFDTKDSIALDDAISMERCKDSEIVIVSVHIIDVASFLPAGCPLDEEARRRQETWYMKTKTCHMLPPKLLQCLSFSTELSNDTLAARFYIDLSQNYKLVREQLVFMTIPPISRRISLSSFAEHKDPSFLQDWNILVASMCGQGHKNQDNLSNIDIRDVLDICLTKASRLVWQQLQSIHAKDQQSPKEKKKGGEGKKNRGQYLGRAWSIGKKRLGTRPLRKYEDLIIQRILMQSMIHTSTYHASASIPPYYEEYFQEQRKPNPMKYIRLSQLYTAFFQQLLFQRGFLSSSSPSHYVWSDRWEVTTSSSNHRSWRIYLWGIWFSYPAPVPNETNDNHKTKPLLQGIVQEIHLFRKQCQIHWQLPTSVSSASKETLPVQDDQP</sequence>